<feature type="transmembrane region" description="Helical" evidence="6">
    <location>
        <begin position="48"/>
        <end position="68"/>
    </location>
</feature>
<evidence type="ECO:0000256" key="6">
    <source>
        <dbReference type="SAM" id="Phobius"/>
    </source>
</evidence>
<feature type="transmembrane region" description="Helical" evidence="6">
    <location>
        <begin position="21"/>
        <end position="42"/>
    </location>
</feature>
<evidence type="ECO:0000313" key="8">
    <source>
        <dbReference type="RefSeq" id="XP_039124086.1"/>
    </source>
</evidence>
<dbReference type="GeneID" id="120260624"/>
<dbReference type="RefSeq" id="XP_039124086.1">
    <property type="nucleotide sequence ID" value="XM_039268152.1"/>
</dbReference>
<comment type="subcellular location">
    <subcellularLocation>
        <location evidence="1">Membrane</location>
        <topology evidence="1">Multi-pass membrane protein</topology>
    </subcellularLocation>
</comment>
<feature type="transmembrane region" description="Helical" evidence="6">
    <location>
        <begin position="408"/>
        <end position="433"/>
    </location>
</feature>
<dbReference type="InterPro" id="IPR001248">
    <property type="entry name" value="Pur-cyt_permease"/>
</dbReference>
<dbReference type="Gene3D" id="1.10.4160.10">
    <property type="entry name" value="Hydantoin permease"/>
    <property type="match status" value="1"/>
</dbReference>
<feature type="transmembrane region" description="Helical" evidence="6">
    <location>
        <begin position="143"/>
        <end position="161"/>
    </location>
</feature>
<keyword evidence="3 6" id="KW-0812">Transmembrane</keyword>
<dbReference type="AlphaFoldDB" id="A0AB40BA56"/>
<evidence type="ECO:0000313" key="7">
    <source>
        <dbReference type="Proteomes" id="UP001515500"/>
    </source>
</evidence>
<feature type="transmembrane region" description="Helical" evidence="6">
    <location>
        <begin position="292"/>
        <end position="312"/>
    </location>
</feature>
<proteinExistence type="inferred from homology"/>
<feature type="transmembrane region" description="Helical" evidence="6">
    <location>
        <begin position="215"/>
        <end position="233"/>
    </location>
</feature>
<accession>A0AB40BA56</accession>
<comment type="similarity">
    <text evidence="2">Belongs to the purine-cytosine permease (2.A.39) family.</text>
</comment>
<dbReference type="GO" id="GO:0015205">
    <property type="term" value="F:nucleobase transmembrane transporter activity"/>
    <property type="evidence" value="ECO:0007669"/>
    <property type="project" value="TreeGrafter"/>
</dbReference>
<dbReference type="PANTHER" id="PTHR30618">
    <property type="entry name" value="NCS1 FAMILY PURINE/PYRIMIDINE TRANSPORTER"/>
    <property type="match status" value="1"/>
</dbReference>
<protein>
    <submittedName>
        <fullName evidence="8">Purine-uracil permease NCS1-like</fullName>
    </submittedName>
</protein>
<evidence type="ECO:0000256" key="5">
    <source>
        <dbReference type="ARBA" id="ARBA00023136"/>
    </source>
</evidence>
<evidence type="ECO:0000256" key="4">
    <source>
        <dbReference type="ARBA" id="ARBA00022989"/>
    </source>
</evidence>
<evidence type="ECO:0000256" key="1">
    <source>
        <dbReference type="ARBA" id="ARBA00004141"/>
    </source>
</evidence>
<gene>
    <name evidence="8" type="primary">LOC120260624</name>
</gene>
<evidence type="ECO:0000256" key="2">
    <source>
        <dbReference type="ARBA" id="ARBA00008974"/>
    </source>
</evidence>
<feature type="transmembrane region" description="Helical" evidence="6">
    <location>
        <begin position="332"/>
        <end position="350"/>
    </location>
</feature>
<dbReference type="Proteomes" id="UP001515500">
    <property type="component" value="Chromosome 5"/>
</dbReference>
<evidence type="ECO:0000256" key="3">
    <source>
        <dbReference type="ARBA" id="ARBA00022692"/>
    </source>
</evidence>
<dbReference type="PANTHER" id="PTHR30618:SF0">
    <property type="entry name" value="PURINE-URACIL PERMEASE NCS1"/>
    <property type="match status" value="1"/>
</dbReference>
<keyword evidence="4 6" id="KW-1133">Transmembrane helix</keyword>
<feature type="transmembrane region" description="Helical" evidence="6">
    <location>
        <begin position="253"/>
        <end position="280"/>
    </location>
</feature>
<organism evidence="7 8">
    <name type="scientific">Dioscorea cayennensis subsp. rotundata</name>
    <name type="common">White Guinea yam</name>
    <name type="synonym">Dioscorea rotundata</name>
    <dbReference type="NCBI Taxonomy" id="55577"/>
    <lineage>
        <taxon>Eukaryota</taxon>
        <taxon>Viridiplantae</taxon>
        <taxon>Streptophyta</taxon>
        <taxon>Embryophyta</taxon>
        <taxon>Tracheophyta</taxon>
        <taxon>Spermatophyta</taxon>
        <taxon>Magnoliopsida</taxon>
        <taxon>Liliopsida</taxon>
        <taxon>Dioscoreales</taxon>
        <taxon>Dioscoreaceae</taxon>
        <taxon>Dioscorea</taxon>
    </lineage>
</organism>
<name>A0AB40BA56_DIOCR</name>
<reference evidence="8" key="1">
    <citation type="submission" date="2025-08" db="UniProtKB">
        <authorList>
            <consortium name="RefSeq"/>
        </authorList>
    </citation>
    <scope>IDENTIFICATION</scope>
</reference>
<dbReference type="InterPro" id="IPR045225">
    <property type="entry name" value="Uracil/uridine/allantoin_perm"/>
</dbReference>
<keyword evidence="5 6" id="KW-0472">Membrane</keyword>
<dbReference type="GO" id="GO:0005886">
    <property type="term" value="C:plasma membrane"/>
    <property type="evidence" value="ECO:0007669"/>
    <property type="project" value="TreeGrafter"/>
</dbReference>
<feature type="transmembrane region" description="Helical" evidence="6">
    <location>
        <begin position="362"/>
        <end position="388"/>
    </location>
</feature>
<dbReference type="Pfam" id="PF02133">
    <property type="entry name" value="Transp_cyt_pur"/>
    <property type="match status" value="1"/>
</dbReference>
<keyword evidence="7" id="KW-1185">Reference proteome</keyword>
<feature type="transmembrane region" description="Helical" evidence="6">
    <location>
        <begin position="173"/>
        <end position="194"/>
    </location>
</feature>
<sequence>MIQHSLRPVPETDQTLTKWDIAALWSATVMNIPSFYFATSLVDLGLSWWQAVLSITIGSIILLVPFILNGLPGTQYGISFPIYLRAAFGVKGAQIPAIIRALFACGWNGIETWIGGQAIFLSLPSSLTTSSYAQPINWLGTSMLEFSCFIIFLIVQLALAWKGMHAISVLEKFSSLILFLLTCLLFAWACYEAGGIKAMLISTSSTTSSHSSSSLVHVYLSSLTASISSWSGISLNISDFSRFAKSHSDEILGLLAIPLASILYSFAGVAVTSSTVTIFGHLISNPTQLFKAIGGTFTIVLATFGISLATITTNIPCNLVAPSNVLLSLFPSKFNFINGVILSSLISLVFQPWRILGSSENFVYAWLGGYSPISGSITGILITDYYLIKRMDLDVNSLYCDSDLGHYYYVGGFNLAAFGALIISVMPCVPGFLHKGSMSLFQS</sequence>